<evidence type="ECO:0000256" key="1">
    <source>
        <dbReference type="SAM" id="SignalP"/>
    </source>
</evidence>
<protein>
    <recommendedName>
        <fullName evidence="4">Secreted protein</fullName>
    </recommendedName>
</protein>
<gene>
    <name evidence="2" type="ORF">LYPA_23C007288</name>
</gene>
<evidence type="ECO:0008006" key="4">
    <source>
        <dbReference type="Google" id="ProtNLM"/>
    </source>
</evidence>
<feature type="signal peptide" evidence="1">
    <location>
        <begin position="1"/>
        <end position="21"/>
    </location>
</feature>
<dbReference type="EMBL" id="CAAGRJ010029560">
    <property type="protein sequence ID" value="VFV40909.1"/>
    <property type="molecule type" value="Genomic_DNA"/>
</dbReference>
<feature type="chain" id="PRO_5019772903" description="Secreted protein" evidence="1">
    <location>
        <begin position="22"/>
        <end position="171"/>
    </location>
</feature>
<evidence type="ECO:0000313" key="3">
    <source>
        <dbReference type="Proteomes" id="UP000386466"/>
    </source>
</evidence>
<dbReference type="Proteomes" id="UP000386466">
    <property type="component" value="Unassembled WGS sequence"/>
</dbReference>
<keyword evidence="1" id="KW-0732">Signal</keyword>
<proteinExistence type="predicted"/>
<keyword evidence="3" id="KW-1185">Reference proteome</keyword>
<organism evidence="2 3">
    <name type="scientific">Lynx pardinus</name>
    <name type="common">Iberian lynx</name>
    <name type="synonym">Felis pardina</name>
    <dbReference type="NCBI Taxonomy" id="191816"/>
    <lineage>
        <taxon>Eukaryota</taxon>
        <taxon>Metazoa</taxon>
        <taxon>Chordata</taxon>
        <taxon>Craniata</taxon>
        <taxon>Vertebrata</taxon>
        <taxon>Euteleostomi</taxon>
        <taxon>Mammalia</taxon>
        <taxon>Eutheria</taxon>
        <taxon>Laurasiatheria</taxon>
        <taxon>Carnivora</taxon>
        <taxon>Feliformia</taxon>
        <taxon>Felidae</taxon>
        <taxon>Felinae</taxon>
        <taxon>Lynx</taxon>
    </lineage>
</organism>
<name>A0A485P9F9_LYNPA</name>
<sequence length="171" mass="18794">MLDLISINTLVFSVLSAGAAALRRRPSHLQTWGMCDSRELLLLWFSVLAVGGPEHVYRPGHRVCAIGAPKGPESRLLCSECTNPSSPPVTVLSLQHLLDHLQDCLLPRPWASLRRASPCLLPWLEEDQQSPQGPWSSNMPAAVAERGELCPARLLSPPCRMAGRHLPDRRG</sequence>
<dbReference type="AlphaFoldDB" id="A0A485P9F9"/>
<accession>A0A485P9F9</accession>
<evidence type="ECO:0000313" key="2">
    <source>
        <dbReference type="EMBL" id="VFV40909.1"/>
    </source>
</evidence>
<reference evidence="2 3" key="1">
    <citation type="submission" date="2019-01" db="EMBL/GenBank/DDBJ databases">
        <authorList>
            <person name="Alioto T."/>
            <person name="Alioto T."/>
        </authorList>
    </citation>
    <scope>NUCLEOTIDE SEQUENCE [LARGE SCALE GENOMIC DNA]</scope>
</reference>